<evidence type="ECO:0000256" key="8">
    <source>
        <dbReference type="ARBA" id="ARBA00023180"/>
    </source>
</evidence>
<dbReference type="Gene3D" id="1.10.287.70">
    <property type="match status" value="1"/>
</dbReference>
<dbReference type="InterPro" id="IPR015683">
    <property type="entry name" value="Ionotropic_Glu_rcpt"/>
</dbReference>
<reference evidence="14" key="1">
    <citation type="journal article" date="2020" name="bioRxiv">
        <title>Comparative genomics of Chlamydomonas.</title>
        <authorList>
            <person name="Craig R.J."/>
            <person name="Hasan A.R."/>
            <person name="Ness R.W."/>
            <person name="Keightley P.D."/>
        </authorList>
    </citation>
    <scope>NUCLEOTIDE SEQUENCE</scope>
    <source>
        <strain evidence="14">CCAP 11/70</strain>
    </source>
</reference>
<feature type="region of interest" description="Disordered" evidence="11">
    <location>
        <begin position="420"/>
        <end position="487"/>
    </location>
</feature>
<dbReference type="SUPFAM" id="SSF53850">
    <property type="entry name" value="Periplasmic binding protein-like II"/>
    <property type="match status" value="1"/>
</dbReference>
<keyword evidence="10" id="KW-0407">Ion channel</keyword>
<keyword evidence="7" id="KW-0675">Receptor</keyword>
<evidence type="ECO:0000256" key="2">
    <source>
        <dbReference type="ARBA" id="ARBA00022448"/>
    </source>
</evidence>
<sequence length="834" mass="87080">MLVELLDRILAREQELDAYTAEYYVSPSNSGGSPNADGTWSGVVGELVTGNADVALFPLTRTAARLNVSDATFSYMDAGMAVLTATVTQDAGSLSVLAPFTLSLWLVLMATVITVAILFFALGKYSMWLRRKQTDKLRASGEISQKAMLGHKEPAGGTVMITFAAAAGAPERPGINSWAVQVLYIGYCFFCLVVLSAYTANLTSYLSVQSVDVTIEGLKTLLRNGGMLGLNPNGSTAAYFTDSQDTLVMQLQSQLSFCDTQSCIAGVRAGSLAAFVSDKPLLDFQAGLQPCDLEVVGQDFGPGNLVFGLQKNSSLLEPFNRAIQHFLEDGTLTTMRRAWFDNLSQCQSGGATLDNDKLGLPELLGAFVFLAMFVVLSFAVGTCENLKVCVLHAYRAEKGIPDSESSRPFTRLWHRIRRYGRRDDGGTERGSDGGSGKLPPLSPGARLPDDCSELHEGSGSSRHRGSDSGVRRSNGHNPAAAASTSRKAGSSMLLYSNGAFDAGSNGHGYAARRYDGAGGVGDSGAGLTSRPSGEAPRRGRSGRTALPDSVAASLADGGLSPGLEREAAGRASDGEEEAQAVKGDVEEGSRGGRGAGHASWGQARGGRAGPATAPAPVEWDSSAGPSGRSQLPPLPPLPAVMRMPGSGAQGRQGSRNRPSAETEHQPEPQPEAEPGQGPGPEPRPGLDPAPSPMQSSAPEPSWNRAPSHGSLVARPSGKGGSKGASAPWPLRGVAPPPPVDEEPKSRNPTPRTPILPSQSDIITPRQPPRVESVGVTRGGGDAGVRFGNGEAGAVQSGGDVGTQGKERRRGARQGKPGASGKGADDEPWETHPLR</sequence>
<feature type="transmembrane region" description="Helical" evidence="12">
    <location>
        <begin position="182"/>
        <end position="200"/>
    </location>
</feature>
<evidence type="ECO:0000256" key="12">
    <source>
        <dbReference type="SAM" id="Phobius"/>
    </source>
</evidence>
<evidence type="ECO:0000256" key="7">
    <source>
        <dbReference type="ARBA" id="ARBA00023170"/>
    </source>
</evidence>
<evidence type="ECO:0000256" key="11">
    <source>
        <dbReference type="SAM" id="MobiDB-lite"/>
    </source>
</evidence>
<keyword evidence="15" id="KW-1185">Reference proteome</keyword>
<keyword evidence="3 12" id="KW-0812">Transmembrane</keyword>
<evidence type="ECO:0000256" key="3">
    <source>
        <dbReference type="ARBA" id="ARBA00022692"/>
    </source>
</evidence>
<evidence type="ECO:0000313" key="14">
    <source>
        <dbReference type="EMBL" id="KAG2497225.1"/>
    </source>
</evidence>
<feature type="domain" description="Ionotropic glutamate receptor C-terminal" evidence="13">
    <location>
        <begin position="1"/>
        <end position="342"/>
    </location>
</feature>
<dbReference type="GO" id="GO:0016020">
    <property type="term" value="C:membrane"/>
    <property type="evidence" value="ECO:0007669"/>
    <property type="project" value="UniProtKB-SubCell"/>
</dbReference>
<dbReference type="AlphaFoldDB" id="A0A835YEB4"/>
<name>A0A835YEB4_9CHLO</name>
<dbReference type="InterPro" id="IPR019594">
    <property type="entry name" value="Glu/Gly-bd"/>
</dbReference>
<evidence type="ECO:0000256" key="1">
    <source>
        <dbReference type="ARBA" id="ARBA00004141"/>
    </source>
</evidence>
<dbReference type="PANTHER" id="PTHR18966">
    <property type="entry name" value="IONOTROPIC GLUTAMATE RECEPTOR"/>
    <property type="match status" value="1"/>
</dbReference>
<comment type="subcellular location">
    <subcellularLocation>
        <location evidence="1">Membrane</location>
        <topology evidence="1">Multi-pass membrane protein</topology>
    </subcellularLocation>
</comment>
<evidence type="ECO:0000259" key="13">
    <source>
        <dbReference type="SMART" id="SM00079"/>
    </source>
</evidence>
<dbReference type="Pfam" id="PF10613">
    <property type="entry name" value="Lig_chan-Glu_bd"/>
    <property type="match status" value="1"/>
</dbReference>
<proteinExistence type="predicted"/>
<organism evidence="14 15">
    <name type="scientific">Edaphochlamys debaryana</name>
    <dbReference type="NCBI Taxonomy" id="47281"/>
    <lineage>
        <taxon>Eukaryota</taxon>
        <taxon>Viridiplantae</taxon>
        <taxon>Chlorophyta</taxon>
        <taxon>core chlorophytes</taxon>
        <taxon>Chlorophyceae</taxon>
        <taxon>CS clade</taxon>
        <taxon>Chlamydomonadales</taxon>
        <taxon>Chlamydomonadales incertae sedis</taxon>
        <taxon>Edaphochlamys</taxon>
    </lineage>
</organism>
<evidence type="ECO:0000256" key="6">
    <source>
        <dbReference type="ARBA" id="ARBA00023136"/>
    </source>
</evidence>
<accession>A0A835YEB4</accession>
<comment type="caution">
    <text evidence="14">The sequence shown here is derived from an EMBL/GenBank/DDBJ whole genome shotgun (WGS) entry which is preliminary data.</text>
</comment>
<evidence type="ECO:0000256" key="5">
    <source>
        <dbReference type="ARBA" id="ARBA00023065"/>
    </source>
</evidence>
<dbReference type="InterPro" id="IPR001320">
    <property type="entry name" value="Iontro_rcpt_C"/>
</dbReference>
<evidence type="ECO:0000313" key="15">
    <source>
        <dbReference type="Proteomes" id="UP000612055"/>
    </source>
</evidence>
<dbReference type="OrthoDB" id="5984008at2759"/>
<keyword evidence="9" id="KW-1071">Ligand-gated ion channel</keyword>
<dbReference type="Pfam" id="PF00060">
    <property type="entry name" value="Lig_chan"/>
    <property type="match status" value="1"/>
</dbReference>
<dbReference type="Proteomes" id="UP000612055">
    <property type="component" value="Unassembled WGS sequence"/>
</dbReference>
<keyword evidence="5" id="KW-0406">Ion transport</keyword>
<feature type="compositionally biased region" description="Basic and acidic residues" evidence="11">
    <location>
        <begin position="447"/>
        <end position="456"/>
    </location>
</feature>
<dbReference type="Gene3D" id="3.40.190.10">
    <property type="entry name" value="Periplasmic binding protein-like II"/>
    <property type="match status" value="1"/>
</dbReference>
<feature type="region of interest" description="Disordered" evidence="11">
    <location>
        <begin position="521"/>
        <end position="834"/>
    </location>
</feature>
<gene>
    <name evidence="14" type="ORF">HYH03_004814</name>
</gene>
<dbReference type="EMBL" id="JAEHOE010000015">
    <property type="protein sequence ID" value="KAG2497225.1"/>
    <property type="molecule type" value="Genomic_DNA"/>
</dbReference>
<protein>
    <recommendedName>
        <fullName evidence="13">Ionotropic glutamate receptor C-terminal domain-containing protein</fullName>
    </recommendedName>
</protein>
<keyword evidence="2" id="KW-0813">Transport</keyword>
<evidence type="ECO:0000256" key="10">
    <source>
        <dbReference type="ARBA" id="ARBA00023303"/>
    </source>
</evidence>
<feature type="compositionally biased region" description="Basic and acidic residues" evidence="11">
    <location>
        <begin position="822"/>
        <end position="834"/>
    </location>
</feature>
<feature type="compositionally biased region" description="Basic and acidic residues" evidence="11">
    <location>
        <begin position="421"/>
        <end position="431"/>
    </location>
</feature>
<keyword evidence="8" id="KW-0325">Glycoprotein</keyword>
<keyword evidence="6 12" id="KW-0472">Membrane</keyword>
<dbReference type="GO" id="GO:0015276">
    <property type="term" value="F:ligand-gated monoatomic ion channel activity"/>
    <property type="evidence" value="ECO:0007669"/>
    <property type="project" value="InterPro"/>
</dbReference>
<evidence type="ECO:0000256" key="4">
    <source>
        <dbReference type="ARBA" id="ARBA00022989"/>
    </source>
</evidence>
<evidence type="ECO:0000256" key="9">
    <source>
        <dbReference type="ARBA" id="ARBA00023286"/>
    </source>
</evidence>
<feature type="transmembrane region" description="Helical" evidence="12">
    <location>
        <begin position="102"/>
        <end position="122"/>
    </location>
</feature>
<dbReference type="SMART" id="SM00079">
    <property type="entry name" value="PBPe"/>
    <property type="match status" value="1"/>
</dbReference>
<keyword evidence="4 12" id="KW-1133">Transmembrane helix</keyword>
<feature type="compositionally biased region" description="Pro residues" evidence="11">
    <location>
        <begin position="667"/>
        <end position="691"/>
    </location>
</feature>